<keyword evidence="4" id="KW-1133">Transmembrane helix</keyword>
<dbReference type="CDD" id="cd03507">
    <property type="entry name" value="Delta12-FADS-like"/>
    <property type="match status" value="1"/>
</dbReference>
<keyword evidence="3" id="KW-0408">Iron</keyword>
<feature type="transmembrane region" description="Helical" evidence="4">
    <location>
        <begin position="88"/>
        <end position="109"/>
    </location>
</feature>
<comment type="cofactor">
    <cofactor evidence="1">
        <name>Fe(2+)</name>
        <dbReference type="ChEBI" id="CHEBI:29033"/>
    </cofactor>
</comment>
<gene>
    <name evidence="6" type="ORF">NIES37_04670</name>
</gene>
<dbReference type="GO" id="GO:0006629">
    <property type="term" value="P:lipid metabolic process"/>
    <property type="evidence" value="ECO:0007669"/>
    <property type="project" value="InterPro"/>
</dbReference>
<comment type="similarity">
    <text evidence="2">Belongs to the fatty acid desaturase type 2 family.</text>
</comment>
<keyword evidence="4" id="KW-0472">Membrane</keyword>
<dbReference type="KEGG" id="ttq:NIES37_04670"/>
<feature type="domain" description="Fatty acid desaturase" evidence="5">
    <location>
        <begin position="86"/>
        <end position="335"/>
    </location>
</feature>
<organism evidence="6 7">
    <name type="scientific">Tolypothrix tenuis PCC 7101</name>
    <dbReference type="NCBI Taxonomy" id="231146"/>
    <lineage>
        <taxon>Bacteria</taxon>
        <taxon>Bacillati</taxon>
        <taxon>Cyanobacteriota</taxon>
        <taxon>Cyanophyceae</taxon>
        <taxon>Nostocales</taxon>
        <taxon>Tolypothrichaceae</taxon>
        <taxon>Tolypothrix</taxon>
    </lineage>
</organism>
<dbReference type="InterPro" id="IPR005804">
    <property type="entry name" value="FA_desaturase_dom"/>
</dbReference>
<evidence type="ECO:0000256" key="3">
    <source>
        <dbReference type="ARBA" id="ARBA00023004"/>
    </source>
</evidence>
<dbReference type="EMBL" id="AP018248">
    <property type="protein sequence ID" value="BAY96534.1"/>
    <property type="molecule type" value="Genomic_DNA"/>
</dbReference>
<dbReference type="AlphaFoldDB" id="A0A1Z4MSU6"/>
<feature type="transmembrane region" description="Helical" evidence="4">
    <location>
        <begin position="217"/>
        <end position="240"/>
    </location>
</feature>
<evidence type="ECO:0000256" key="1">
    <source>
        <dbReference type="ARBA" id="ARBA00001954"/>
    </source>
</evidence>
<dbReference type="Pfam" id="PF00487">
    <property type="entry name" value="FA_desaturase"/>
    <property type="match status" value="1"/>
</dbReference>
<keyword evidence="7" id="KW-1185">Reference proteome</keyword>
<keyword evidence="4" id="KW-0812">Transmembrane</keyword>
<sequence length="373" mass="43446">MYKLYGKPLCGVLVEDFVVFQVFMTTSIIKIQNQANDLGSSNLRLKDIIKTLPKECFKKDKRKAWTNVVTAVLMVALGYVSLAISPWFLLPFAWIFTGTALTGFFVIAHDCGHRSFANRRWVNDLVGHILMMPLIYPFHSWRIKHNHHHKHTNKLEEDNAWHPITPEVFQNWGTFRRSVFEGFMRKRFWWVGSIGHWAVVHFDWRNFKAKDQSSVKLSVAVVVIFAAVAFPLLIATTGIWGFVKFWLLPWMVYHFWMSTFTLVHHTAADVPFKAATKWNEALAQLSGTIHCDYPRWIEFLCHDINVHVPHHLSTAIPSYNLRLAYKSIKGNWADYLHDESQFSWALMKEITGQCQLYTPDVGYQTFDDYYAGR</sequence>
<reference evidence="6 7" key="1">
    <citation type="submission" date="2017-06" db="EMBL/GenBank/DDBJ databases">
        <title>Genome sequencing of cyanobaciteial culture collection at National Institute for Environmental Studies (NIES).</title>
        <authorList>
            <person name="Hirose Y."/>
            <person name="Shimura Y."/>
            <person name="Fujisawa T."/>
            <person name="Nakamura Y."/>
            <person name="Kawachi M."/>
        </authorList>
    </citation>
    <scope>NUCLEOTIDE SEQUENCE [LARGE SCALE GENOMIC DNA]</scope>
    <source>
        <strain evidence="6 7">NIES-37</strain>
    </source>
</reference>
<name>A0A1Z4MSU6_9CYAN</name>
<evidence type="ECO:0000313" key="7">
    <source>
        <dbReference type="Proteomes" id="UP000218785"/>
    </source>
</evidence>
<feature type="transmembrane region" description="Helical" evidence="4">
    <location>
        <begin position="246"/>
        <end position="263"/>
    </location>
</feature>
<protein>
    <submittedName>
        <fullName evidence="6">Fatty acid desaturase</fullName>
    </submittedName>
</protein>
<dbReference type="InterPro" id="IPR012171">
    <property type="entry name" value="Fatty_acid_desaturase"/>
</dbReference>
<evidence type="ECO:0000256" key="4">
    <source>
        <dbReference type="SAM" id="Phobius"/>
    </source>
</evidence>
<evidence type="ECO:0000259" key="5">
    <source>
        <dbReference type="Pfam" id="PF00487"/>
    </source>
</evidence>
<evidence type="ECO:0000313" key="6">
    <source>
        <dbReference type="EMBL" id="BAY96534.1"/>
    </source>
</evidence>
<evidence type="ECO:0000256" key="2">
    <source>
        <dbReference type="ARBA" id="ARBA00008749"/>
    </source>
</evidence>
<accession>A0A1Z4MSU6</accession>
<dbReference type="Proteomes" id="UP000218785">
    <property type="component" value="Chromosome"/>
</dbReference>
<feature type="transmembrane region" description="Helical" evidence="4">
    <location>
        <begin position="64"/>
        <end position="82"/>
    </location>
</feature>
<dbReference type="PANTHER" id="PTHR32100">
    <property type="entry name" value="OMEGA-6 FATTY ACID DESATURASE, CHLOROPLASTIC"/>
    <property type="match status" value="1"/>
</dbReference>
<proteinExistence type="inferred from homology"/>
<dbReference type="GO" id="GO:0016491">
    <property type="term" value="F:oxidoreductase activity"/>
    <property type="evidence" value="ECO:0007669"/>
    <property type="project" value="InterPro"/>
</dbReference>